<evidence type="ECO:0008006" key="4">
    <source>
        <dbReference type="Google" id="ProtNLM"/>
    </source>
</evidence>
<proteinExistence type="predicted"/>
<dbReference type="GO" id="GO:0032153">
    <property type="term" value="C:cell division site"/>
    <property type="evidence" value="ECO:0007669"/>
    <property type="project" value="TreeGrafter"/>
</dbReference>
<keyword evidence="3" id="KW-1185">Reference proteome</keyword>
<reference evidence="2 3" key="1">
    <citation type="journal article" date="2016" name="Mol. Biol. Evol.">
        <title>Comparative Genomics of Early-Diverging Mushroom-Forming Fungi Provides Insights into the Origins of Lignocellulose Decay Capabilities.</title>
        <authorList>
            <person name="Nagy L.G."/>
            <person name="Riley R."/>
            <person name="Tritt A."/>
            <person name="Adam C."/>
            <person name="Daum C."/>
            <person name="Floudas D."/>
            <person name="Sun H."/>
            <person name="Yadav J.S."/>
            <person name="Pangilinan J."/>
            <person name="Larsson K.H."/>
            <person name="Matsuura K."/>
            <person name="Barry K."/>
            <person name="Labutti K."/>
            <person name="Kuo R."/>
            <person name="Ohm R.A."/>
            <person name="Bhattacharya S.S."/>
            <person name="Shirouzu T."/>
            <person name="Yoshinaga Y."/>
            <person name="Martin F.M."/>
            <person name="Grigoriev I.V."/>
            <person name="Hibbett D.S."/>
        </authorList>
    </citation>
    <scope>NUCLEOTIDE SEQUENCE [LARGE SCALE GENOMIC DNA]</scope>
    <source>
        <strain evidence="2 3">HHB12733</strain>
    </source>
</reference>
<keyword evidence="1" id="KW-0812">Transmembrane</keyword>
<organism evidence="2 3">
    <name type="scientific">Calocera cornea HHB12733</name>
    <dbReference type="NCBI Taxonomy" id="1353952"/>
    <lineage>
        <taxon>Eukaryota</taxon>
        <taxon>Fungi</taxon>
        <taxon>Dikarya</taxon>
        <taxon>Basidiomycota</taxon>
        <taxon>Agaricomycotina</taxon>
        <taxon>Dacrymycetes</taxon>
        <taxon>Dacrymycetales</taxon>
        <taxon>Dacrymycetaceae</taxon>
        <taxon>Calocera</taxon>
    </lineage>
</organism>
<feature type="transmembrane region" description="Helical" evidence="1">
    <location>
        <begin position="89"/>
        <end position="110"/>
    </location>
</feature>
<evidence type="ECO:0000313" key="3">
    <source>
        <dbReference type="Proteomes" id="UP000076842"/>
    </source>
</evidence>
<dbReference type="InterPro" id="IPR051380">
    <property type="entry name" value="pH-response_reg_palI/RIM9"/>
</dbReference>
<dbReference type="PANTHER" id="PTHR28013:SF3">
    <property type="entry name" value="PROTEIN DCV1-RELATED"/>
    <property type="match status" value="1"/>
</dbReference>
<feature type="transmembrane region" description="Helical" evidence="1">
    <location>
        <begin position="117"/>
        <end position="146"/>
    </location>
</feature>
<keyword evidence="1" id="KW-1133">Transmembrane helix</keyword>
<dbReference type="STRING" id="1353952.A0A165IED5"/>
<dbReference type="OrthoDB" id="2354757at2759"/>
<evidence type="ECO:0000256" key="1">
    <source>
        <dbReference type="SAM" id="Phobius"/>
    </source>
</evidence>
<sequence length="205" mass="21634">MLLRLVAPVLWFAAFLLLLLATLSAPIVPHIFILSATAHIAPSLLGLHPASATDTVSFGVWGWLQAILQLSNEQSNAQLILKGVTTALVLHPLACGLAFLAWVLSFWLLLRPEAGRFALCAVLPVAWLAGTITTIAFVVDVVFVAVARGKVWDSTVGDVTIGFGNAVWIVLGAMVASWLALAGVCGAVCCGERGWGKGRARGRRG</sequence>
<accession>A0A165IED5</accession>
<feature type="transmembrane region" description="Helical" evidence="1">
    <location>
        <begin position="166"/>
        <end position="191"/>
    </location>
</feature>
<keyword evidence="1" id="KW-0472">Membrane</keyword>
<dbReference type="PANTHER" id="PTHR28013">
    <property type="entry name" value="PROTEIN DCV1-RELATED"/>
    <property type="match status" value="1"/>
</dbReference>
<evidence type="ECO:0000313" key="2">
    <source>
        <dbReference type="EMBL" id="KZT60460.1"/>
    </source>
</evidence>
<protein>
    <recommendedName>
        <fullName evidence="4">Pali-domain-containing protein</fullName>
    </recommendedName>
</protein>
<dbReference type="InParanoid" id="A0A165IED5"/>
<dbReference type="EMBL" id="KV423931">
    <property type="protein sequence ID" value="KZT60460.1"/>
    <property type="molecule type" value="Genomic_DNA"/>
</dbReference>
<name>A0A165IED5_9BASI</name>
<dbReference type="AlphaFoldDB" id="A0A165IED5"/>
<dbReference type="GO" id="GO:0035838">
    <property type="term" value="C:growing cell tip"/>
    <property type="evidence" value="ECO:0007669"/>
    <property type="project" value="TreeGrafter"/>
</dbReference>
<dbReference type="GO" id="GO:0005886">
    <property type="term" value="C:plasma membrane"/>
    <property type="evidence" value="ECO:0007669"/>
    <property type="project" value="TreeGrafter"/>
</dbReference>
<dbReference type="Proteomes" id="UP000076842">
    <property type="component" value="Unassembled WGS sequence"/>
</dbReference>
<gene>
    <name evidence="2" type="ORF">CALCODRAFT_532675</name>
</gene>